<protein>
    <submittedName>
        <fullName evidence="2">Uncharacterized protein</fullName>
    </submittedName>
</protein>
<dbReference type="KEGG" id="gtr:GLOTRDRAFT_46238"/>
<dbReference type="PANTHER" id="PTHR46579:SF1">
    <property type="entry name" value="F5_8 TYPE C DOMAIN-CONTAINING PROTEIN"/>
    <property type="match status" value="1"/>
</dbReference>
<gene>
    <name evidence="2" type="ORF">GLOTRDRAFT_46238</name>
</gene>
<feature type="region of interest" description="Disordered" evidence="1">
    <location>
        <begin position="588"/>
        <end position="627"/>
    </location>
</feature>
<keyword evidence="3" id="KW-1185">Reference proteome</keyword>
<name>S7RFN3_GLOTA</name>
<dbReference type="eggNOG" id="ENOG502S0HM">
    <property type="taxonomic scope" value="Eukaryota"/>
</dbReference>
<dbReference type="STRING" id="670483.S7RFN3"/>
<dbReference type="OrthoDB" id="3269001at2759"/>
<feature type="compositionally biased region" description="Acidic residues" evidence="1">
    <location>
        <begin position="591"/>
        <end position="613"/>
    </location>
</feature>
<dbReference type="Proteomes" id="UP000030669">
    <property type="component" value="Unassembled WGS sequence"/>
</dbReference>
<dbReference type="AlphaFoldDB" id="S7RFN3"/>
<feature type="region of interest" description="Disordered" evidence="1">
    <location>
        <begin position="523"/>
        <end position="547"/>
    </location>
</feature>
<dbReference type="EMBL" id="KB469306">
    <property type="protein sequence ID" value="EPQ52980.1"/>
    <property type="molecule type" value="Genomic_DNA"/>
</dbReference>
<dbReference type="GeneID" id="19306415"/>
<proteinExistence type="predicted"/>
<evidence type="ECO:0000313" key="2">
    <source>
        <dbReference type="EMBL" id="EPQ52980.1"/>
    </source>
</evidence>
<reference evidence="2 3" key="1">
    <citation type="journal article" date="2012" name="Science">
        <title>The Paleozoic origin of enzymatic lignin decomposition reconstructed from 31 fungal genomes.</title>
        <authorList>
            <person name="Floudas D."/>
            <person name="Binder M."/>
            <person name="Riley R."/>
            <person name="Barry K."/>
            <person name="Blanchette R.A."/>
            <person name="Henrissat B."/>
            <person name="Martinez A.T."/>
            <person name="Otillar R."/>
            <person name="Spatafora J.W."/>
            <person name="Yadav J.S."/>
            <person name="Aerts A."/>
            <person name="Benoit I."/>
            <person name="Boyd A."/>
            <person name="Carlson A."/>
            <person name="Copeland A."/>
            <person name="Coutinho P.M."/>
            <person name="de Vries R.P."/>
            <person name="Ferreira P."/>
            <person name="Findley K."/>
            <person name="Foster B."/>
            <person name="Gaskell J."/>
            <person name="Glotzer D."/>
            <person name="Gorecki P."/>
            <person name="Heitman J."/>
            <person name="Hesse C."/>
            <person name="Hori C."/>
            <person name="Igarashi K."/>
            <person name="Jurgens J.A."/>
            <person name="Kallen N."/>
            <person name="Kersten P."/>
            <person name="Kohler A."/>
            <person name="Kuees U."/>
            <person name="Kumar T.K.A."/>
            <person name="Kuo A."/>
            <person name="LaButti K."/>
            <person name="Larrondo L.F."/>
            <person name="Lindquist E."/>
            <person name="Ling A."/>
            <person name="Lombard V."/>
            <person name="Lucas S."/>
            <person name="Lundell T."/>
            <person name="Martin R."/>
            <person name="McLaughlin D.J."/>
            <person name="Morgenstern I."/>
            <person name="Morin E."/>
            <person name="Murat C."/>
            <person name="Nagy L.G."/>
            <person name="Nolan M."/>
            <person name="Ohm R.A."/>
            <person name="Patyshakuliyeva A."/>
            <person name="Rokas A."/>
            <person name="Ruiz-Duenas F.J."/>
            <person name="Sabat G."/>
            <person name="Salamov A."/>
            <person name="Samejima M."/>
            <person name="Schmutz J."/>
            <person name="Slot J.C."/>
            <person name="St John F."/>
            <person name="Stenlid J."/>
            <person name="Sun H."/>
            <person name="Sun S."/>
            <person name="Syed K."/>
            <person name="Tsang A."/>
            <person name="Wiebenga A."/>
            <person name="Young D."/>
            <person name="Pisabarro A."/>
            <person name="Eastwood D.C."/>
            <person name="Martin F."/>
            <person name="Cullen D."/>
            <person name="Grigoriev I.V."/>
            <person name="Hibbett D.S."/>
        </authorList>
    </citation>
    <scope>NUCLEOTIDE SEQUENCE [LARGE SCALE GENOMIC DNA]</scope>
    <source>
        <strain evidence="2 3">ATCC 11539</strain>
    </source>
</reference>
<sequence>MNITEQSTRAGSQPPEAVRVVCLCRTCSTASYVDAGGKTQSGRLVHPNTRRAHLLKDHEALRGALEAVDNSEVSGGPLSETEPVKPDMHRGWAQARDTGMLIITIRCPGLIFHIEFDQQSSPIITLALTLAAWLHICCGLSRRASTVVLKVIHIIFLMASQLALTISVAPESAVPKLNLKDDIRSALSALSIEPVLFRSVCCPKCFAQYPVDHCPESCQRRETRRSKPCGEALWTVRHGSNAGPHPCPRWLYTTQSFEAWLTWFLSRPGIEDLIEESYTSQPSPDGIMYSIRDSPAWQSFGSFTSTRGNLVFSFFIDWFNPLTNKIAGKKISTGAIMLFCLNLPEHLQWAPENMFFAGITPPPNEPSVTTITHVADPVIDQLADFYTGKLIPTYKHPHGSLTRAGVMPFIGDIVAIRKGAGFASHSAEPFCSFCPLRRSEIESLDLASWGTRTGAEVRMAAGLWRDAQTKAERKRLFSQYGVRWSALHKLFYRNPVQHTVLGVMHNWMEGILQHHARRKWGIGVESGPSGDDKEDLGIAASAPGPADFMDIDTEDLSAEVDALLEDSINHYDLPLSEKRATGPVQFRIDSSGEESSDDDFIQPDDESDSDDDSSTGPSEPGNHLTCEFNPTNLSKIRACIGDIVLPTWVERPPRNLGDKSHGKLKADNWFILFSVILPMVLVEMWSSGQQTARHKTLLDNFYDLVTCTNIVGSFSTSNAAADRYTEHYIRYRSSLQKLYPHSGSVPNHHYAMHNGEMLKFWGPLMSLSEFPYERHNGRLQKIKTNGHMGGYPISRLDFESGKHH</sequence>
<accession>S7RFN3</accession>
<dbReference type="PANTHER" id="PTHR46579">
    <property type="entry name" value="F5/8 TYPE C DOMAIN-CONTAINING PROTEIN-RELATED"/>
    <property type="match status" value="1"/>
</dbReference>
<dbReference type="OMA" id="PRSHACN"/>
<dbReference type="RefSeq" id="XP_007868232.1">
    <property type="nucleotide sequence ID" value="XM_007870041.1"/>
</dbReference>
<evidence type="ECO:0000256" key="1">
    <source>
        <dbReference type="SAM" id="MobiDB-lite"/>
    </source>
</evidence>
<dbReference type="HOGENOM" id="CLU_002101_4_1_1"/>
<evidence type="ECO:0000313" key="3">
    <source>
        <dbReference type="Proteomes" id="UP000030669"/>
    </source>
</evidence>
<organism evidence="2 3">
    <name type="scientific">Gloeophyllum trabeum (strain ATCC 11539 / FP-39264 / Madison 617)</name>
    <name type="common">Brown rot fungus</name>
    <dbReference type="NCBI Taxonomy" id="670483"/>
    <lineage>
        <taxon>Eukaryota</taxon>
        <taxon>Fungi</taxon>
        <taxon>Dikarya</taxon>
        <taxon>Basidiomycota</taxon>
        <taxon>Agaricomycotina</taxon>
        <taxon>Agaricomycetes</taxon>
        <taxon>Gloeophyllales</taxon>
        <taxon>Gloeophyllaceae</taxon>
        <taxon>Gloeophyllum</taxon>
    </lineage>
</organism>